<dbReference type="Pfam" id="PF13700">
    <property type="entry name" value="DUF4158"/>
    <property type="match status" value="1"/>
</dbReference>
<evidence type="ECO:0000259" key="2">
    <source>
        <dbReference type="Pfam" id="PF13700"/>
    </source>
</evidence>
<evidence type="ECO:0000313" key="3">
    <source>
        <dbReference type="EMBL" id="ASU78943.1"/>
    </source>
</evidence>
<dbReference type="AlphaFoldDB" id="A0A223RSU5"/>
<dbReference type="KEGG" id="aey:CDG81_12340"/>
<feature type="region of interest" description="Disordered" evidence="1">
    <location>
        <begin position="1"/>
        <end position="37"/>
    </location>
</feature>
<dbReference type="EMBL" id="CP022752">
    <property type="protein sequence ID" value="ASU78943.1"/>
    <property type="molecule type" value="Genomic_DNA"/>
</dbReference>
<evidence type="ECO:0000256" key="1">
    <source>
        <dbReference type="SAM" id="MobiDB-lite"/>
    </source>
</evidence>
<feature type="region of interest" description="Disordered" evidence="1">
    <location>
        <begin position="80"/>
        <end position="123"/>
    </location>
</feature>
<feature type="domain" description="DUF4158" evidence="2">
    <location>
        <begin position="35"/>
        <end position="90"/>
    </location>
</feature>
<sequence length="123" mass="13361">MGGHHRAASSQRRSTTTHRRPPRQPRTPPTHTEQPRKHLQLGLAPQLGTVRCSGTFLADPLEVPTTVVDLLAGQLKIAEPPCAKSSGQRHDHTGPRTPTPCRVRRRSATPRANVGRPATRAGP</sequence>
<gene>
    <name evidence="3" type="ORF">CDG81_12340</name>
</gene>
<dbReference type="Proteomes" id="UP000215043">
    <property type="component" value="Chromosome"/>
</dbReference>
<organism evidence="3 4">
    <name type="scientific">Actinopolyspora erythraea</name>
    <dbReference type="NCBI Taxonomy" id="414996"/>
    <lineage>
        <taxon>Bacteria</taxon>
        <taxon>Bacillati</taxon>
        <taxon>Actinomycetota</taxon>
        <taxon>Actinomycetes</taxon>
        <taxon>Actinopolysporales</taxon>
        <taxon>Actinopolysporaceae</taxon>
        <taxon>Actinopolyspora</taxon>
    </lineage>
</organism>
<name>A0A223RSU5_9ACTN</name>
<protein>
    <recommendedName>
        <fullName evidence="2">DUF4158 domain-containing protein</fullName>
    </recommendedName>
</protein>
<dbReference type="InterPro" id="IPR025296">
    <property type="entry name" value="DUF4158"/>
</dbReference>
<proteinExistence type="predicted"/>
<reference evidence="3 4" key="1">
    <citation type="submission" date="2017-08" db="EMBL/GenBank/DDBJ databases">
        <title>The complete genome sequence of moderately halophilic actinomycete Actinopolyspora erythraea YIM 90600, the producer of novel erythromycin, novel actinopolysporins A-C and tubercidin.</title>
        <authorList>
            <person name="Yin M."/>
            <person name="Tang S."/>
        </authorList>
    </citation>
    <scope>NUCLEOTIDE SEQUENCE [LARGE SCALE GENOMIC DNA]</scope>
    <source>
        <strain evidence="3 4">YIM 90600</strain>
    </source>
</reference>
<evidence type="ECO:0000313" key="4">
    <source>
        <dbReference type="Proteomes" id="UP000215043"/>
    </source>
</evidence>
<accession>A0A223RSU5</accession>